<sequence length="270" mass="26781">MVHRPQDTEGAEDPGDALGPLGPVGLGGRTALVTGAAGGIGRAVCAALARAGARVVAADLDAAAARAAVAALPGASAIGVDLADPDEAAAAAGRACEAAGGGVDVLVHNAGVSTVGPFARGDPADWDLMWRVNARAPMLLTRDLLPGMAERGFGRVVFVSSDSARAGAGGEAAYSATKAALLGLAKSLAREYARKGVTCNAVCPGPTDTPMLRRVSEEHPGMVEALVRRIPAGRLGEASDVAAAVAFLADPSASYITGQTLSVSGGITMH</sequence>
<proteinExistence type="inferred from homology"/>
<dbReference type="InterPro" id="IPR050259">
    <property type="entry name" value="SDR"/>
</dbReference>
<comment type="caution">
    <text evidence="4">The sequence shown here is derived from an EMBL/GenBank/DDBJ whole genome shotgun (WGS) entry which is preliminary data.</text>
</comment>
<dbReference type="RefSeq" id="WP_270690768.1">
    <property type="nucleotide sequence ID" value="NZ_JAQFWQ010000175.1"/>
</dbReference>
<dbReference type="SMART" id="SM00822">
    <property type="entry name" value="PKS_KR"/>
    <property type="match status" value="1"/>
</dbReference>
<dbReference type="PRINTS" id="PR00081">
    <property type="entry name" value="GDHRDH"/>
</dbReference>
<gene>
    <name evidence="4" type="ORF">O4J56_31205</name>
</gene>
<feature type="domain" description="Ketoreductase" evidence="3">
    <location>
        <begin position="29"/>
        <end position="209"/>
    </location>
</feature>
<evidence type="ECO:0000256" key="1">
    <source>
        <dbReference type="ARBA" id="ARBA00006484"/>
    </source>
</evidence>
<dbReference type="Proteomes" id="UP001527866">
    <property type="component" value="Unassembled WGS sequence"/>
</dbReference>
<comment type="similarity">
    <text evidence="1">Belongs to the short-chain dehydrogenases/reductases (SDR) family.</text>
</comment>
<dbReference type="PANTHER" id="PTHR42879">
    <property type="entry name" value="3-OXOACYL-(ACYL-CARRIER-PROTEIN) REDUCTASE"/>
    <property type="match status" value="1"/>
</dbReference>
<dbReference type="InterPro" id="IPR020904">
    <property type="entry name" value="Sc_DH/Rdtase_CS"/>
</dbReference>
<protein>
    <submittedName>
        <fullName evidence="4">SDR family oxidoreductase</fullName>
    </submittedName>
</protein>
<dbReference type="PANTHER" id="PTHR42879:SF2">
    <property type="entry name" value="3-OXOACYL-[ACYL-CARRIER-PROTEIN] REDUCTASE FABG"/>
    <property type="match status" value="1"/>
</dbReference>
<dbReference type="Gene3D" id="3.40.50.720">
    <property type="entry name" value="NAD(P)-binding Rossmann-like Domain"/>
    <property type="match status" value="1"/>
</dbReference>
<dbReference type="PRINTS" id="PR00080">
    <property type="entry name" value="SDRFAMILY"/>
</dbReference>
<evidence type="ECO:0000256" key="2">
    <source>
        <dbReference type="SAM" id="MobiDB-lite"/>
    </source>
</evidence>
<dbReference type="InterPro" id="IPR036291">
    <property type="entry name" value="NAD(P)-bd_dom_sf"/>
</dbReference>
<name>A0ABT4UEH8_9ACTN</name>
<evidence type="ECO:0000259" key="3">
    <source>
        <dbReference type="SMART" id="SM00822"/>
    </source>
</evidence>
<dbReference type="SUPFAM" id="SSF51735">
    <property type="entry name" value="NAD(P)-binding Rossmann-fold domains"/>
    <property type="match status" value="1"/>
</dbReference>
<evidence type="ECO:0000313" key="5">
    <source>
        <dbReference type="Proteomes" id="UP001527866"/>
    </source>
</evidence>
<organism evidence="4 5">
    <name type="scientific">Nocardiopsis endophytica</name>
    <dbReference type="NCBI Taxonomy" id="3018445"/>
    <lineage>
        <taxon>Bacteria</taxon>
        <taxon>Bacillati</taxon>
        <taxon>Actinomycetota</taxon>
        <taxon>Actinomycetes</taxon>
        <taxon>Streptosporangiales</taxon>
        <taxon>Nocardiopsidaceae</taxon>
        <taxon>Nocardiopsis</taxon>
    </lineage>
</organism>
<dbReference type="Pfam" id="PF13561">
    <property type="entry name" value="adh_short_C2"/>
    <property type="match status" value="1"/>
</dbReference>
<reference evidence="4 5" key="1">
    <citation type="submission" date="2023-01" db="EMBL/GenBank/DDBJ databases">
        <title>Draft genome sequence of Nocardiopsis sp. RSe5-2 isolated from halophytes.</title>
        <authorList>
            <person name="Duangmal K."/>
            <person name="Chantavorakit T."/>
        </authorList>
    </citation>
    <scope>NUCLEOTIDE SEQUENCE [LARGE SCALE GENOMIC DNA]</scope>
    <source>
        <strain evidence="4 5">RSe5-2</strain>
    </source>
</reference>
<dbReference type="InterPro" id="IPR057326">
    <property type="entry name" value="KR_dom"/>
</dbReference>
<keyword evidence="5" id="KW-1185">Reference proteome</keyword>
<dbReference type="InterPro" id="IPR002347">
    <property type="entry name" value="SDR_fam"/>
</dbReference>
<evidence type="ECO:0000313" key="4">
    <source>
        <dbReference type="EMBL" id="MDA2815151.1"/>
    </source>
</evidence>
<dbReference type="EMBL" id="JAQFWQ010000175">
    <property type="protein sequence ID" value="MDA2815151.1"/>
    <property type="molecule type" value="Genomic_DNA"/>
</dbReference>
<dbReference type="PROSITE" id="PS00061">
    <property type="entry name" value="ADH_SHORT"/>
    <property type="match status" value="1"/>
</dbReference>
<accession>A0ABT4UEH8</accession>
<feature type="region of interest" description="Disordered" evidence="2">
    <location>
        <begin position="1"/>
        <end position="21"/>
    </location>
</feature>